<dbReference type="EMBL" id="NIOF01000002">
    <property type="protein sequence ID" value="OWQ92154.1"/>
    <property type="molecule type" value="Genomic_DNA"/>
</dbReference>
<comment type="caution">
    <text evidence="1">The sequence shown here is derived from an EMBL/GenBank/DDBJ whole genome shotgun (WGS) entry which is preliminary data.</text>
</comment>
<evidence type="ECO:0000313" key="2">
    <source>
        <dbReference type="Proteomes" id="UP000197468"/>
    </source>
</evidence>
<organism evidence="1 2">
    <name type="scientific">Roseateles aquatilis</name>
    <dbReference type="NCBI Taxonomy" id="431061"/>
    <lineage>
        <taxon>Bacteria</taxon>
        <taxon>Pseudomonadati</taxon>
        <taxon>Pseudomonadota</taxon>
        <taxon>Betaproteobacteria</taxon>
        <taxon>Burkholderiales</taxon>
        <taxon>Sphaerotilaceae</taxon>
        <taxon>Roseateles</taxon>
    </lineage>
</organism>
<dbReference type="Proteomes" id="UP000197468">
    <property type="component" value="Unassembled WGS sequence"/>
</dbReference>
<evidence type="ECO:0000313" key="1">
    <source>
        <dbReference type="EMBL" id="OWQ92154.1"/>
    </source>
</evidence>
<accession>A0A246JHQ0</accession>
<name>A0A246JHQ0_9BURK</name>
<evidence type="ECO:0008006" key="3">
    <source>
        <dbReference type="Google" id="ProtNLM"/>
    </source>
</evidence>
<reference evidence="1 2" key="1">
    <citation type="journal article" date="2008" name="Int. J. Syst. Evol. Microbiol.">
        <title>Description of Roseateles aquatilis sp. nov. and Roseateles terrae sp. nov., in the class Betaproteobacteria, and emended description of the genus Roseateles.</title>
        <authorList>
            <person name="Gomila M."/>
            <person name="Bowien B."/>
            <person name="Falsen E."/>
            <person name="Moore E.R."/>
            <person name="Lalucat J."/>
        </authorList>
    </citation>
    <scope>NUCLEOTIDE SEQUENCE [LARGE SCALE GENOMIC DNA]</scope>
    <source>
        <strain evidence="1 2">CCUG 48205</strain>
    </source>
</reference>
<gene>
    <name evidence="1" type="ORF">CDN99_07335</name>
</gene>
<sequence>MPLNDFKDMSERYELLSRQSRLVEAVLAAPGSEPSSLVPSGLQALPGIRGGLPRALQVYRSHAVALADRALTAIYPRLRDQMEAQAAGSFAALAWACWRLHAPAQADLGDWGEALIGMLARARAEQGLPATWPALARLEWAMHRVERLADVSPDLGSLALLGRLPAGAVRVVLSRQVELLRCDDIESREVLSIPEEAFGQGPREALIVWRDGWKGSAMALDAAALRWYEALDEGLDLERSLLAAGPGFDFIAWLPAAVTRGWLACIETAGVAAVMAPSSVR</sequence>
<proteinExistence type="predicted"/>
<keyword evidence="2" id="KW-1185">Reference proteome</keyword>
<dbReference type="AlphaFoldDB" id="A0A246JHQ0"/>
<protein>
    <recommendedName>
        <fullName evidence="3">DNA-binding domain-containing protein</fullName>
    </recommendedName>
</protein>